<gene>
    <name evidence="3" type="ORF">BWQ96_00315</name>
</gene>
<dbReference type="Gene3D" id="3.40.50.720">
    <property type="entry name" value="NAD(P)-binding Rossmann-like Domain"/>
    <property type="match status" value="1"/>
</dbReference>
<dbReference type="InterPro" id="IPR045010">
    <property type="entry name" value="MDR_fam"/>
</dbReference>
<evidence type="ECO:0000256" key="1">
    <source>
        <dbReference type="ARBA" id="ARBA00023002"/>
    </source>
</evidence>
<keyword evidence="4" id="KW-1185">Reference proteome</keyword>
<feature type="domain" description="Enoyl reductase (ER)" evidence="2">
    <location>
        <begin position="31"/>
        <end position="348"/>
    </location>
</feature>
<dbReference type="CDD" id="cd05288">
    <property type="entry name" value="PGDH"/>
    <property type="match status" value="1"/>
</dbReference>
<organism evidence="3 4">
    <name type="scientific">Gracilariopsis chorda</name>
    <dbReference type="NCBI Taxonomy" id="448386"/>
    <lineage>
        <taxon>Eukaryota</taxon>
        <taxon>Rhodophyta</taxon>
        <taxon>Florideophyceae</taxon>
        <taxon>Rhodymeniophycidae</taxon>
        <taxon>Gracilariales</taxon>
        <taxon>Gracilariaceae</taxon>
        <taxon>Gracilariopsis</taxon>
    </lineage>
</organism>
<dbReference type="EMBL" id="NBIV01000001">
    <property type="protein sequence ID" value="PXF50155.1"/>
    <property type="molecule type" value="Genomic_DNA"/>
</dbReference>
<dbReference type="InterPro" id="IPR041694">
    <property type="entry name" value="ADH_N_2"/>
</dbReference>
<dbReference type="PANTHER" id="PTHR43205">
    <property type="entry name" value="PROSTAGLANDIN REDUCTASE"/>
    <property type="match status" value="1"/>
</dbReference>
<evidence type="ECO:0000313" key="3">
    <source>
        <dbReference type="EMBL" id="PXF50155.1"/>
    </source>
</evidence>
<dbReference type="InterPro" id="IPR011032">
    <property type="entry name" value="GroES-like_sf"/>
</dbReference>
<dbReference type="STRING" id="448386.A0A2V3J6X1"/>
<reference evidence="3 4" key="1">
    <citation type="journal article" date="2018" name="Mol. Biol. Evol.">
        <title>Analysis of the draft genome of the red seaweed Gracilariopsis chorda provides insights into genome size evolution in Rhodophyta.</title>
        <authorList>
            <person name="Lee J."/>
            <person name="Yang E.C."/>
            <person name="Graf L."/>
            <person name="Yang J.H."/>
            <person name="Qiu H."/>
            <person name="Zel Zion U."/>
            <person name="Chan C.X."/>
            <person name="Stephens T.G."/>
            <person name="Weber A.P.M."/>
            <person name="Boo G.H."/>
            <person name="Boo S.M."/>
            <person name="Kim K.M."/>
            <person name="Shin Y."/>
            <person name="Jung M."/>
            <person name="Lee S.J."/>
            <person name="Yim H.S."/>
            <person name="Lee J.H."/>
            <person name="Bhattacharya D."/>
            <person name="Yoon H.S."/>
        </authorList>
    </citation>
    <scope>NUCLEOTIDE SEQUENCE [LARGE SCALE GENOMIC DNA]</scope>
    <source>
        <strain evidence="3 4">SKKU-2015</strain>
        <tissue evidence="3">Whole body</tissue>
    </source>
</reference>
<accession>A0A2V3J6X1</accession>
<sequence length="370" mass="39528">MVGFFSDAKPAELPKTSLQVFLTDRPTDHITDDTFATRCENLPRAEEFPPGHILVKVLYVSCDPAMRGWLSTRKSYIEPVAIGATMRAMGVGKVLRGAAGFRSGQLVTGPFGWTEYCLASVKRVTRAKVPSGMPVSAALGVLGTTGMTAYFGLLHIGKPKRGEVVLVSAAAGATGSVVAQIAKNVLGCEVIGIAGGVEKCRYLEKDLGIKSVDYKSEEGIDRGLKRALNGKGIDVYFDNVGGSALEAALRRINIGARIVVCGAISGYNSSQLQPGPRNYVALISKRASMTGFLLYDFEKQFPKASYDLSRWLVSGKLKVKEYKVVGLRNAPSALQALFQGKNIGKVVVQVFEDGNGDGEQGGTGRRTAKL</sequence>
<dbReference type="InterPro" id="IPR013149">
    <property type="entry name" value="ADH-like_C"/>
</dbReference>
<dbReference type="InterPro" id="IPR036291">
    <property type="entry name" value="NAD(P)-bd_dom_sf"/>
</dbReference>
<dbReference type="Pfam" id="PF16884">
    <property type="entry name" value="ADH_N_2"/>
    <property type="match status" value="1"/>
</dbReference>
<keyword evidence="1" id="KW-0560">Oxidoreductase</keyword>
<dbReference type="GO" id="GO:0016628">
    <property type="term" value="F:oxidoreductase activity, acting on the CH-CH group of donors, NAD or NADP as acceptor"/>
    <property type="evidence" value="ECO:0007669"/>
    <property type="project" value="InterPro"/>
</dbReference>
<dbReference type="Proteomes" id="UP000247409">
    <property type="component" value="Unassembled WGS sequence"/>
</dbReference>
<dbReference type="FunFam" id="3.40.50.720:FF:000121">
    <property type="entry name" value="Prostaglandin reductase 2"/>
    <property type="match status" value="1"/>
</dbReference>
<protein>
    <submittedName>
        <fullName evidence="3">Putative NADP-dependent oxidoreductase YfmJ</fullName>
    </submittedName>
</protein>
<dbReference type="Gene3D" id="3.90.180.10">
    <property type="entry name" value="Medium-chain alcohol dehydrogenases, catalytic domain"/>
    <property type="match status" value="1"/>
</dbReference>
<comment type="caution">
    <text evidence="3">The sequence shown here is derived from an EMBL/GenBank/DDBJ whole genome shotgun (WGS) entry which is preliminary data.</text>
</comment>
<name>A0A2V3J6X1_9FLOR</name>
<dbReference type="SUPFAM" id="SSF51735">
    <property type="entry name" value="NAD(P)-binding Rossmann-fold domains"/>
    <property type="match status" value="1"/>
</dbReference>
<proteinExistence type="predicted"/>
<evidence type="ECO:0000313" key="4">
    <source>
        <dbReference type="Proteomes" id="UP000247409"/>
    </source>
</evidence>
<dbReference type="SMART" id="SM00829">
    <property type="entry name" value="PKS_ER"/>
    <property type="match status" value="1"/>
</dbReference>
<dbReference type="OrthoDB" id="809632at2759"/>
<dbReference type="AlphaFoldDB" id="A0A2V3J6X1"/>
<dbReference type="PANTHER" id="PTHR43205:SF42">
    <property type="entry name" value="ALCOHOL DEHYDROGENASE, ZINC-CONTAINING (AFU_ORTHOLOGUE AFUA_7G04530)"/>
    <property type="match status" value="1"/>
</dbReference>
<dbReference type="InterPro" id="IPR020843">
    <property type="entry name" value="ER"/>
</dbReference>
<dbReference type="SUPFAM" id="SSF50129">
    <property type="entry name" value="GroES-like"/>
    <property type="match status" value="1"/>
</dbReference>
<dbReference type="Pfam" id="PF00107">
    <property type="entry name" value="ADH_zinc_N"/>
    <property type="match status" value="1"/>
</dbReference>
<evidence type="ECO:0000259" key="2">
    <source>
        <dbReference type="SMART" id="SM00829"/>
    </source>
</evidence>